<evidence type="ECO:0000313" key="7">
    <source>
        <dbReference type="EMBL" id="KAI0497911.1"/>
    </source>
</evidence>
<evidence type="ECO:0000256" key="4">
    <source>
        <dbReference type="ARBA" id="ARBA00023163"/>
    </source>
</evidence>
<dbReference type="Pfam" id="PF01381">
    <property type="entry name" value="HTH_3"/>
    <property type="match status" value="1"/>
</dbReference>
<comment type="caution">
    <text evidence="7">The sequence shown here is derived from an EMBL/GenBank/DDBJ whole genome shotgun (WGS) entry which is preliminary data.</text>
</comment>
<keyword evidence="8" id="KW-1185">Reference proteome</keyword>
<dbReference type="CDD" id="cd00093">
    <property type="entry name" value="HTH_XRE"/>
    <property type="match status" value="1"/>
</dbReference>
<evidence type="ECO:0000313" key="8">
    <source>
        <dbReference type="Proteomes" id="UP000829196"/>
    </source>
</evidence>
<dbReference type="SMR" id="A0A8T3APB6"/>
<gene>
    <name evidence="7" type="ORF">KFK09_021149</name>
</gene>
<evidence type="ECO:0000256" key="5">
    <source>
        <dbReference type="SAM" id="MobiDB-lite"/>
    </source>
</evidence>
<keyword evidence="3" id="KW-0238">DNA-binding</keyword>
<comment type="similarity">
    <text evidence="1">Belongs to the MBF1 family.</text>
</comment>
<name>A0A8T3APB6_DENNO</name>
<feature type="domain" description="HTH cro/C1-type" evidence="6">
    <location>
        <begin position="107"/>
        <end position="161"/>
    </location>
</feature>
<dbReference type="Gene3D" id="1.10.260.40">
    <property type="entry name" value="lambda repressor-like DNA-binding domains"/>
    <property type="match status" value="1"/>
</dbReference>
<dbReference type="GO" id="GO:0003677">
    <property type="term" value="F:DNA binding"/>
    <property type="evidence" value="ECO:0007669"/>
    <property type="project" value="UniProtKB-KW"/>
</dbReference>
<dbReference type="PANTHER" id="PTHR10245:SF15">
    <property type="entry name" value="ENDOTHELIAL DIFFERENTIATION-RELATED FACTOR 1"/>
    <property type="match status" value="1"/>
</dbReference>
<dbReference type="GO" id="GO:0005730">
    <property type="term" value="C:nucleolus"/>
    <property type="evidence" value="ECO:0007669"/>
    <property type="project" value="UniProtKB-ARBA"/>
</dbReference>
<keyword evidence="4" id="KW-0804">Transcription</keyword>
<dbReference type="AlphaFoldDB" id="A0A8T3APB6"/>
<dbReference type="FunFam" id="1.10.260.40:FF:000018">
    <property type="entry name" value="Multiprotein bridging factor 1"/>
    <property type="match status" value="1"/>
</dbReference>
<evidence type="ECO:0000256" key="1">
    <source>
        <dbReference type="ARBA" id="ARBA00009802"/>
    </source>
</evidence>
<dbReference type="EMBL" id="JAGYWB010000015">
    <property type="protein sequence ID" value="KAI0497911.1"/>
    <property type="molecule type" value="Genomic_DNA"/>
</dbReference>
<dbReference type="PANTHER" id="PTHR10245">
    <property type="entry name" value="ENDOTHELIAL DIFFERENTIATION-RELATED FACTOR 1 MULTIPROTEIN BRIDGING FACTOR 1"/>
    <property type="match status" value="1"/>
</dbReference>
<dbReference type="InterPro" id="IPR013729">
    <property type="entry name" value="MBF1_N"/>
</dbReference>
<dbReference type="InterPro" id="IPR010982">
    <property type="entry name" value="Lambda_DNA-bd_dom_sf"/>
</dbReference>
<evidence type="ECO:0000256" key="2">
    <source>
        <dbReference type="ARBA" id="ARBA00023015"/>
    </source>
</evidence>
<sequence>MQNQISRQVKFGIDGKFRRFERNPGFRKSCILPDLRNPGARPLTDPKVVNNAIRSGAEIETVKKFDAGSNKKGSSAASQPAMNARKLDEQTEQAALDRVSADLRLAIQKARLDKKISQAELAKQINERAQVVQDYESGKAVPNQALLGKMERVLGVKLRGKSK</sequence>
<evidence type="ECO:0000256" key="3">
    <source>
        <dbReference type="ARBA" id="ARBA00023125"/>
    </source>
</evidence>
<dbReference type="InterPro" id="IPR001387">
    <property type="entry name" value="Cro/C1-type_HTH"/>
</dbReference>
<feature type="compositionally biased region" description="Low complexity" evidence="5">
    <location>
        <begin position="67"/>
        <end position="78"/>
    </location>
</feature>
<protein>
    <recommendedName>
        <fullName evidence="6">HTH cro/C1-type domain-containing protein</fullName>
    </recommendedName>
</protein>
<dbReference type="OrthoDB" id="10253401at2759"/>
<dbReference type="Proteomes" id="UP000829196">
    <property type="component" value="Unassembled WGS sequence"/>
</dbReference>
<organism evidence="7 8">
    <name type="scientific">Dendrobium nobile</name>
    <name type="common">Orchid</name>
    <dbReference type="NCBI Taxonomy" id="94219"/>
    <lineage>
        <taxon>Eukaryota</taxon>
        <taxon>Viridiplantae</taxon>
        <taxon>Streptophyta</taxon>
        <taxon>Embryophyta</taxon>
        <taxon>Tracheophyta</taxon>
        <taxon>Spermatophyta</taxon>
        <taxon>Magnoliopsida</taxon>
        <taxon>Liliopsida</taxon>
        <taxon>Asparagales</taxon>
        <taxon>Orchidaceae</taxon>
        <taxon>Epidendroideae</taxon>
        <taxon>Malaxideae</taxon>
        <taxon>Dendrobiinae</taxon>
        <taxon>Dendrobium</taxon>
    </lineage>
</organism>
<accession>A0A8T3APB6</accession>
<feature type="region of interest" description="Disordered" evidence="5">
    <location>
        <begin position="64"/>
        <end position="90"/>
    </location>
</feature>
<dbReference type="Pfam" id="PF08523">
    <property type="entry name" value="MBF1"/>
    <property type="match status" value="1"/>
</dbReference>
<dbReference type="PROSITE" id="PS50943">
    <property type="entry name" value="HTH_CROC1"/>
    <property type="match status" value="1"/>
</dbReference>
<evidence type="ECO:0000259" key="6">
    <source>
        <dbReference type="PROSITE" id="PS50943"/>
    </source>
</evidence>
<proteinExistence type="inferred from homology"/>
<dbReference type="GO" id="GO:0003713">
    <property type="term" value="F:transcription coactivator activity"/>
    <property type="evidence" value="ECO:0007669"/>
    <property type="project" value="UniProtKB-ARBA"/>
</dbReference>
<reference evidence="7" key="1">
    <citation type="journal article" date="2022" name="Front. Genet.">
        <title>Chromosome-Scale Assembly of the Dendrobium nobile Genome Provides Insights Into the Molecular Mechanism of the Biosynthesis of the Medicinal Active Ingredient of Dendrobium.</title>
        <authorList>
            <person name="Xu Q."/>
            <person name="Niu S.-C."/>
            <person name="Li K.-L."/>
            <person name="Zheng P.-J."/>
            <person name="Zhang X.-J."/>
            <person name="Jia Y."/>
            <person name="Liu Y."/>
            <person name="Niu Y.-X."/>
            <person name="Yu L.-H."/>
            <person name="Chen D.-F."/>
            <person name="Zhang G.-Q."/>
        </authorList>
    </citation>
    <scope>NUCLEOTIDE SEQUENCE</scope>
    <source>
        <tissue evidence="7">Leaf</tissue>
    </source>
</reference>
<keyword evidence="2" id="KW-0805">Transcription regulation</keyword>
<dbReference type="SUPFAM" id="SSF47413">
    <property type="entry name" value="lambda repressor-like DNA-binding domains"/>
    <property type="match status" value="1"/>
</dbReference>
<dbReference type="SMART" id="SM00530">
    <property type="entry name" value="HTH_XRE"/>
    <property type="match status" value="1"/>
</dbReference>